<dbReference type="Proteomes" id="UP001203423">
    <property type="component" value="Unassembled WGS sequence"/>
</dbReference>
<gene>
    <name evidence="8" type="ORF">L2764_19520</name>
</gene>
<keyword evidence="1" id="KW-0964">Secreted</keyword>
<dbReference type="SMART" id="SM00495">
    <property type="entry name" value="ChtBD3"/>
    <property type="match status" value="2"/>
</dbReference>
<dbReference type="PANTHER" id="PTHR34823:SF1">
    <property type="entry name" value="CHITIN-BINDING TYPE-4 DOMAIN-CONTAINING PROTEIN"/>
    <property type="match status" value="1"/>
</dbReference>
<dbReference type="Pfam" id="PF03067">
    <property type="entry name" value="LPMO_10"/>
    <property type="match status" value="1"/>
</dbReference>
<dbReference type="Gene3D" id="3.30.70.2150">
    <property type="match status" value="1"/>
</dbReference>
<evidence type="ECO:0000256" key="6">
    <source>
        <dbReference type="SAM" id="SignalP"/>
    </source>
</evidence>
<dbReference type="InterPro" id="IPR003610">
    <property type="entry name" value="CBM5/12"/>
</dbReference>
<dbReference type="InterPro" id="IPR036573">
    <property type="entry name" value="CBM_sf_5/12"/>
</dbReference>
<dbReference type="Gene3D" id="2.70.50.50">
    <property type="entry name" value="chitin-binding protein cbp21"/>
    <property type="match status" value="1"/>
</dbReference>
<feature type="compositionally biased region" description="Acidic residues" evidence="5">
    <location>
        <begin position="400"/>
        <end position="410"/>
    </location>
</feature>
<dbReference type="PANTHER" id="PTHR34823">
    <property type="entry name" value="GLCNAC-BINDING PROTEIN A"/>
    <property type="match status" value="1"/>
</dbReference>
<accession>A0ABT0LG17</accession>
<dbReference type="Gene3D" id="2.10.10.20">
    <property type="entry name" value="Carbohydrate-binding module superfamily 5/12"/>
    <property type="match status" value="2"/>
</dbReference>
<dbReference type="SUPFAM" id="SSF51055">
    <property type="entry name" value="Carbohydrate binding domain"/>
    <property type="match status" value="2"/>
</dbReference>
<evidence type="ECO:0000313" key="8">
    <source>
        <dbReference type="EMBL" id="MCL1126613.1"/>
    </source>
</evidence>
<keyword evidence="8" id="KW-0503">Monooxygenase</keyword>
<comment type="caution">
    <text evidence="8">The sequence shown here is derived from an EMBL/GenBank/DDBJ whole genome shotgun (WGS) entry which is preliminary data.</text>
</comment>
<dbReference type="GO" id="GO:0004497">
    <property type="term" value="F:monooxygenase activity"/>
    <property type="evidence" value="ECO:0007669"/>
    <property type="project" value="UniProtKB-KW"/>
</dbReference>
<evidence type="ECO:0000259" key="7">
    <source>
        <dbReference type="SMART" id="SM00495"/>
    </source>
</evidence>
<feature type="signal peptide" evidence="6">
    <location>
        <begin position="1"/>
        <end position="25"/>
    </location>
</feature>
<feature type="region of interest" description="Disordered" evidence="5">
    <location>
        <begin position="441"/>
        <end position="461"/>
    </location>
</feature>
<dbReference type="InterPro" id="IPR004302">
    <property type="entry name" value="Cellulose/chitin-bd_N"/>
</dbReference>
<keyword evidence="2" id="KW-0147">Chitin-binding</keyword>
<sequence>MKLTLSTLTSIVFLPSILMSNIAQGHGWVEFPSARQNTCYNDGGLWNNSIPNQACQAAYDVSGAYPFTQRNEVAANVTNFNHLESVKAIVSDGSLCAAGDSEKAGLDITSQYWQKTAVSLDDNNQFELVFTATAPHNPSFWEFYLTNENYDPSTPLTWNDLTLIDTAGNISVNNSKQYKINVTVPEGRTGDAILYTRWQRDDSAGEGFYNCSDITFNDNGEPTEPTDPDEPIENPLVALDYFISTDFSGVEVGDTVRLRTFNKKGDETTDIQQVITDANLNTWPAVLAGQFNESKEGKWYIGIWSEEMQHYMFDSQNINANKVFAQSANPSYQLSLIKDSDDPENSDTWNIDNVYVVGDTVTYQQCNWEAQWWTQGEEPGTTGEWGVWRTADTNCSESDGPSDNEGEDDSTNYAHDTIYQQGDVVTYQNCTWQAHWWTQGEEPGTTGEWGVWRNDDENCTG</sequence>
<dbReference type="SUPFAM" id="SSF81296">
    <property type="entry name" value="E set domains"/>
    <property type="match status" value="1"/>
</dbReference>
<evidence type="ECO:0000256" key="3">
    <source>
        <dbReference type="ARBA" id="ARBA00022729"/>
    </source>
</evidence>
<reference evidence="8 9" key="1">
    <citation type="submission" date="2022-01" db="EMBL/GenBank/DDBJ databases">
        <title>Whole genome-based taxonomy of the Shewanellaceae.</title>
        <authorList>
            <person name="Martin-Rodriguez A.J."/>
        </authorList>
    </citation>
    <scope>NUCLEOTIDE SEQUENCE [LARGE SCALE GENOMIC DNA]</scope>
    <source>
        <strain evidence="8 9">DSM 17177</strain>
    </source>
</reference>
<feature type="domain" description="Chitin-binding type-3" evidence="7">
    <location>
        <begin position="410"/>
        <end position="455"/>
    </location>
</feature>
<evidence type="ECO:0000256" key="5">
    <source>
        <dbReference type="SAM" id="MobiDB-lite"/>
    </source>
</evidence>
<dbReference type="InterPro" id="IPR051024">
    <property type="entry name" value="GlcNAc_Chitin_IntDeg"/>
</dbReference>
<dbReference type="InterPro" id="IPR014756">
    <property type="entry name" value="Ig_E-set"/>
</dbReference>
<dbReference type="Pfam" id="PF02839">
    <property type="entry name" value="CBM_5_12"/>
    <property type="match status" value="2"/>
</dbReference>
<name>A0ABT0LG17_9GAMM</name>
<dbReference type="Pfam" id="PF18416">
    <property type="entry name" value="GbpA_2"/>
    <property type="match status" value="1"/>
</dbReference>
<feature type="chain" id="PRO_5046664136" evidence="6">
    <location>
        <begin position="26"/>
        <end position="461"/>
    </location>
</feature>
<keyword evidence="4" id="KW-0378">Hydrolase</keyword>
<evidence type="ECO:0000256" key="4">
    <source>
        <dbReference type="ARBA" id="ARBA00022801"/>
    </source>
</evidence>
<evidence type="ECO:0000313" key="9">
    <source>
        <dbReference type="Proteomes" id="UP001203423"/>
    </source>
</evidence>
<keyword evidence="8" id="KW-0560">Oxidoreductase</keyword>
<feature type="region of interest" description="Disordered" evidence="5">
    <location>
        <begin position="391"/>
        <end position="413"/>
    </location>
</feature>
<evidence type="ECO:0000256" key="2">
    <source>
        <dbReference type="ARBA" id="ARBA00022669"/>
    </source>
</evidence>
<evidence type="ECO:0000256" key="1">
    <source>
        <dbReference type="ARBA" id="ARBA00022525"/>
    </source>
</evidence>
<keyword evidence="9" id="KW-1185">Reference proteome</keyword>
<proteinExistence type="predicted"/>
<dbReference type="RefSeq" id="WP_248942028.1">
    <property type="nucleotide sequence ID" value="NZ_JAKIKS010000097.1"/>
</dbReference>
<dbReference type="InterPro" id="IPR041029">
    <property type="entry name" value="GbpA_2"/>
</dbReference>
<feature type="domain" description="Chitin-binding type-3" evidence="7">
    <location>
        <begin position="346"/>
        <end position="391"/>
    </location>
</feature>
<keyword evidence="3 6" id="KW-0732">Signal</keyword>
<organism evidence="8 9">
    <name type="scientific">Shewanella surugensis</name>
    <dbReference type="NCBI Taxonomy" id="212020"/>
    <lineage>
        <taxon>Bacteria</taxon>
        <taxon>Pseudomonadati</taxon>
        <taxon>Pseudomonadota</taxon>
        <taxon>Gammaproteobacteria</taxon>
        <taxon>Alteromonadales</taxon>
        <taxon>Shewanellaceae</taxon>
        <taxon>Shewanella</taxon>
    </lineage>
</organism>
<protein>
    <submittedName>
        <fullName evidence="8">Lytic polysaccharide monooxygenase</fullName>
    </submittedName>
</protein>
<dbReference type="EMBL" id="JAKIKS010000097">
    <property type="protein sequence ID" value="MCL1126613.1"/>
    <property type="molecule type" value="Genomic_DNA"/>
</dbReference>
<dbReference type="CDD" id="cd12215">
    <property type="entry name" value="ChiC_BD"/>
    <property type="match status" value="2"/>
</dbReference>
<dbReference type="CDD" id="cd21177">
    <property type="entry name" value="LPMO_AA10"/>
    <property type="match status" value="1"/>
</dbReference>